<dbReference type="PANTHER" id="PTHR46718">
    <property type="entry name" value="ASPARTATE-SEMIALDEHYDE DEHYDROGENASE"/>
    <property type="match status" value="1"/>
</dbReference>
<dbReference type="PANTHER" id="PTHR46718:SF1">
    <property type="entry name" value="ASPARTATE-SEMIALDEHYDE DEHYDROGENASE"/>
    <property type="match status" value="1"/>
</dbReference>
<evidence type="ECO:0000256" key="2">
    <source>
        <dbReference type="ARBA" id="ARBA00005097"/>
    </source>
</evidence>
<dbReference type="GO" id="GO:0050661">
    <property type="term" value="F:NADP binding"/>
    <property type="evidence" value="ECO:0007669"/>
    <property type="project" value="InterPro"/>
</dbReference>
<dbReference type="GO" id="GO:0009089">
    <property type="term" value="P:lysine biosynthetic process via diaminopimelate"/>
    <property type="evidence" value="ECO:0007669"/>
    <property type="project" value="UniProtKB-UniPathway"/>
</dbReference>
<evidence type="ECO:0000313" key="12">
    <source>
        <dbReference type="EMBL" id="SVC38010.1"/>
    </source>
</evidence>
<dbReference type="PROSITE" id="PS01103">
    <property type="entry name" value="ASD"/>
    <property type="match status" value="1"/>
</dbReference>
<comment type="pathway">
    <text evidence="1">Amino-acid biosynthesis; L-methionine biosynthesis via de novo pathway; L-homoserine from L-aspartate: step 2/3.</text>
</comment>
<comment type="pathway">
    <text evidence="2">Amino-acid biosynthesis; L-threonine biosynthesis; L-threonine from L-aspartate: step 2/5.</text>
</comment>
<keyword evidence="7" id="KW-0521">NADP</keyword>
<evidence type="ECO:0000256" key="3">
    <source>
        <dbReference type="ARBA" id="ARBA00010584"/>
    </source>
</evidence>
<dbReference type="GO" id="GO:0004073">
    <property type="term" value="F:aspartate-semialdehyde dehydrogenase activity"/>
    <property type="evidence" value="ECO:0007669"/>
    <property type="project" value="UniProtKB-EC"/>
</dbReference>
<evidence type="ECO:0000259" key="10">
    <source>
        <dbReference type="Pfam" id="PF01118"/>
    </source>
</evidence>
<evidence type="ECO:0000256" key="1">
    <source>
        <dbReference type="ARBA" id="ARBA00005021"/>
    </source>
</evidence>
<name>A0A382LN01_9ZZZZ</name>
<keyword evidence="5" id="KW-0028">Amino-acid biosynthesis</keyword>
<dbReference type="InterPro" id="IPR051823">
    <property type="entry name" value="ASADH-related"/>
</dbReference>
<dbReference type="InterPro" id="IPR012280">
    <property type="entry name" value="Semialdhyde_DH_dimer_dom"/>
</dbReference>
<feature type="non-terminal residue" evidence="12">
    <location>
        <position position="1"/>
    </location>
</feature>
<dbReference type="Gene3D" id="3.40.50.720">
    <property type="entry name" value="NAD(P)-binding Rossmann-like Domain"/>
    <property type="match status" value="1"/>
</dbReference>
<dbReference type="CDD" id="cd18130">
    <property type="entry name" value="ASADH_C_arch_fung_like"/>
    <property type="match status" value="1"/>
</dbReference>
<evidence type="ECO:0000256" key="9">
    <source>
        <dbReference type="ARBA" id="ARBA00023167"/>
    </source>
</evidence>
<dbReference type="GO" id="GO:0046983">
    <property type="term" value="F:protein dimerization activity"/>
    <property type="evidence" value="ECO:0007669"/>
    <property type="project" value="InterPro"/>
</dbReference>
<dbReference type="SUPFAM" id="SSF55347">
    <property type="entry name" value="Glyceraldehyde-3-phosphate dehydrogenase-like, C-terminal domain"/>
    <property type="match status" value="1"/>
</dbReference>
<dbReference type="EMBL" id="UINC01088084">
    <property type="protein sequence ID" value="SVC38010.1"/>
    <property type="molecule type" value="Genomic_DNA"/>
</dbReference>
<dbReference type="UniPathway" id="UPA00051">
    <property type="reaction ID" value="UER00464"/>
</dbReference>
<keyword evidence="9" id="KW-0486">Methionine biosynthesis</keyword>
<dbReference type="GO" id="GO:0009088">
    <property type="term" value="P:threonine biosynthetic process"/>
    <property type="evidence" value="ECO:0007669"/>
    <property type="project" value="UniProtKB-UniPathway"/>
</dbReference>
<evidence type="ECO:0000256" key="6">
    <source>
        <dbReference type="ARBA" id="ARBA00022697"/>
    </source>
</evidence>
<dbReference type="PIRSF" id="PIRSF000148">
    <property type="entry name" value="ASA_dh"/>
    <property type="match status" value="1"/>
</dbReference>
<dbReference type="InterPro" id="IPR000534">
    <property type="entry name" value="Semialdehyde_DH_NAD-bd"/>
</dbReference>
<dbReference type="EC" id="1.2.1.11" evidence="4"/>
<dbReference type="GO" id="GO:0051287">
    <property type="term" value="F:NAD binding"/>
    <property type="evidence" value="ECO:0007669"/>
    <property type="project" value="InterPro"/>
</dbReference>
<dbReference type="Pfam" id="PF01118">
    <property type="entry name" value="Semialdhyde_dh"/>
    <property type="match status" value="1"/>
</dbReference>
<dbReference type="InterPro" id="IPR000319">
    <property type="entry name" value="Asp-semialdehyde_DH_CS"/>
</dbReference>
<sequence length="283" mass="31206">CIFSAMDLPNKTDTSDLEFEYAAKGYPVVSNSSANRSADDVPMIIPEINPNHADVIPIQQANRGLPQRGFVAVKPNCSIQSYLVTLTALEDAGFPVDQVQVTTLQALSGGGQEMITAEEMKENVIPFIPGEEEKTEKEPLKILGQLTGSGIQNTYGIRISATCTRVPVIDGHTAVVNIHFENKKPSLDMIKSIWENFKAVPQLEQFPMAPERPILYFEEENRPQPILDRDMEKGMAVSVGRLKEDKFFDVRYVALSHNTVRGAAGGGILMAELLVHKGYIYGK</sequence>
<reference evidence="12" key="1">
    <citation type="submission" date="2018-05" db="EMBL/GenBank/DDBJ databases">
        <authorList>
            <person name="Lanie J.A."/>
            <person name="Ng W.-L."/>
            <person name="Kazmierczak K.M."/>
            <person name="Andrzejewski T.M."/>
            <person name="Davidsen T.M."/>
            <person name="Wayne K.J."/>
            <person name="Tettelin H."/>
            <person name="Glass J.I."/>
            <person name="Rusch D."/>
            <person name="Podicherti R."/>
            <person name="Tsui H.-C.T."/>
            <person name="Winkler M.E."/>
        </authorList>
    </citation>
    <scope>NUCLEOTIDE SEQUENCE</scope>
</reference>
<keyword evidence="8" id="KW-0560">Oxidoreductase</keyword>
<accession>A0A382LN01</accession>
<dbReference type="Gene3D" id="3.30.360.10">
    <property type="entry name" value="Dihydrodipicolinate Reductase, domain 2"/>
    <property type="match status" value="1"/>
</dbReference>
<evidence type="ECO:0000256" key="4">
    <source>
        <dbReference type="ARBA" id="ARBA00013120"/>
    </source>
</evidence>
<feature type="domain" description="Semialdehyde dehydrogenase NAD-binding" evidence="10">
    <location>
        <begin position="14"/>
        <end position="53"/>
    </location>
</feature>
<evidence type="ECO:0000256" key="7">
    <source>
        <dbReference type="ARBA" id="ARBA00022857"/>
    </source>
</evidence>
<feature type="domain" description="Semialdehyde dehydrogenase dimerisation" evidence="11">
    <location>
        <begin position="86"/>
        <end position="260"/>
    </location>
</feature>
<proteinExistence type="inferred from homology"/>
<organism evidence="12">
    <name type="scientific">marine metagenome</name>
    <dbReference type="NCBI Taxonomy" id="408172"/>
    <lineage>
        <taxon>unclassified sequences</taxon>
        <taxon>metagenomes</taxon>
        <taxon>ecological metagenomes</taxon>
    </lineage>
</organism>
<keyword evidence="6" id="KW-0791">Threonine biosynthesis</keyword>
<evidence type="ECO:0000256" key="5">
    <source>
        <dbReference type="ARBA" id="ARBA00022605"/>
    </source>
</evidence>
<comment type="similarity">
    <text evidence="3">Belongs to the aspartate-semialdehyde dehydrogenase family.</text>
</comment>
<dbReference type="InterPro" id="IPR036291">
    <property type="entry name" value="NAD(P)-bd_dom_sf"/>
</dbReference>
<evidence type="ECO:0000259" key="11">
    <source>
        <dbReference type="Pfam" id="PF02774"/>
    </source>
</evidence>
<gene>
    <name evidence="12" type="ORF">METZ01_LOCUS290864</name>
</gene>
<dbReference type="NCBIfam" id="NF006416">
    <property type="entry name" value="PRK08664.1"/>
    <property type="match status" value="1"/>
</dbReference>
<dbReference type="Pfam" id="PF02774">
    <property type="entry name" value="Semialdhyde_dhC"/>
    <property type="match status" value="1"/>
</dbReference>
<protein>
    <recommendedName>
        <fullName evidence="4">aspartate-semialdehyde dehydrogenase</fullName>
        <ecNumber evidence="4">1.2.1.11</ecNumber>
    </recommendedName>
</protein>
<dbReference type="UniPathway" id="UPA00034">
    <property type="reaction ID" value="UER00016"/>
</dbReference>
<dbReference type="SUPFAM" id="SSF51735">
    <property type="entry name" value="NAD(P)-binding Rossmann-fold domains"/>
    <property type="match status" value="1"/>
</dbReference>
<dbReference type="GO" id="GO:0009086">
    <property type="term" value="P:methionine biosynthetic process"/>
    <property type="evidence" value="ECO:0007669"/>
    <property type="project" value="UniProtKB-KW"/>
</dbReference>
<evidence type="ECO:0000256" key="8">
    <source>
        <dbReference type="ARBA" id="ARBA00023002"/>
    </source>
</evidence>
<dbReference type="UniPathway" id="UPA00050">
    <property type="reaction ID" value="UER00463"/>
</dbReference>
<dbReference type="AlphaFoldDB" id="A0A382LN01"/>